<keyword evidence="1" id="KW-1133">Transmembrane helix</keyword>
<gene>
    <name evidence="2" type="ORF">EDD29_7179</name>
</gene>
<dbReference type="Proteomes" id="UP000272400">
    <property type="component" value="Unassembled WGS sequence"/>
</dbReference>
<proteinExistence type="predicted"/>
<dbReference type="Pfam" id="PF11271">
    <property type="entry name" value="PorA"/>
    <property type="match status" value="1"/>
</dbReference>
<evidence type="ECO:0000313" key="3">
    <source>
        <dbReference type="Proteomes" id="UP000272400"/>
    </source>
</evidence>
<evidence type="ECO:0000256" key="1">
    <source>
        <dbReference type="SAM" id="Phobius"/>
    </source>
</evidence>
<organism evidence="2 3">
    <name type="scientific">Actinocorallia herbida</name>
    <dbReference type="NCBI Taxonomy" id="58109"/>
    <lineage>
        <taxon>Bacteria</taxon>
        <taxon>Bacillati</taxon>
        <taxon>Actinomycetota</taxon>
        <taxon>Actinomycetes</taxon>
        <taxon>Streptosporangiales</taxon>
        <taxon>Thermomonosporaceae</taxon>
        <taxon>Actinocorallia</taxon>
    </lineage>
</organism>
<dbReference type="RefSeq" id="WP_170201699.1">
    <property type="nucleotide sequence ID" value="NZ_RJKE01000001.1"/>
</dbReference>
<dbReference type="InterPro" id="IPR021424">
    <property type="entry name" value="PorA"/>
</dbReference>
<evidence type="ECO:0000313" key="2">
    <source>
        <dbReference type="EMBL" id="ROO89482.1"/>
    </source>
</evidence>
<dbReference type="AlphaFoldDB" id="A0A3N1D7H9"/>
<name>A0A3N1D7H9_9ACTN</name>
<keyword evidence="1" id="KW-0472">Membrane</keyword>
<keyword evidence="1" id="KW-0812">Transmembrane</keyword>
<reference evidence="2 3" key="1">
    <citation type="submission" date="2018-11" db="EMBL/GenBank/DDBJ databases">
        <title>Sequencing the genomes of 1000 actinobacteria strains.</title>
        <authorList>
            <person name="Klenk H.-P."/>
        </authorList>
    </citation>
    <scope>NUCLEOTIDE SEQUENCE [LARGE SCALE GENOMIC DNA]</scope>
    <source>
        <strain evidence="2 3">DSM 44254</strain>
    </source>
</reference>
<accession>A0A3N1D7H9</accession>
<protein>
    <submittedName>
        <fullName evidence="2">DUF3068 family protein</fullName>
    </submittedName>
</protein>
<dbReference type="EMBL" id="RJKE01000001">
    <property type="protein sequence ID" value="ROO89482.1"/>
    <property type="molecule type" value="Genomic_DNA"/>
</dbReference>
<sequence>MGRSGRVRVVAAGLMAAGTFGVSAAVLVWGGAGDRMVKAPAWIKDEWVLTGSGEYLDLAKGRRVENARVTKTRSLTAVPALSSGRVAVWDSFAQTVDAETGTVLGVENWRLAFDRRTGRLANCCGAHVDKDTGVPQSGLGYLWPFTGVRVATYQVFDPVLKRSWGAGFTGEETIDGIRTYRFVERVPSTPVGELKGVSGAFLGLKKGAVYDVERAYEAEITVWVDPRTGIPVDRREQTTMTLRVQVKDAEPVVLSRLDVRLDADGREAALRRAEDQAAYVRRVQVVIPSVAVGAGFSLAVSGAAIAWRARRPKAREQAG</sequence>
<feature type="transmembrane region" description="Helical" evidence="1">
    <location>
        <begin position="285"/>
        <end position="307"/>
    </location>
</feature>
<comment type="caution">
    <text evidence="2">The sequence shown here is derived from an EMBL/GenBank/DDBJ whole genome shotgun (WGS) entry which is preliminary data.</text>
</comment>
<keyword evidence="3" id="KW-1185">Reference proteome</keyword>